<dbReference type="OrthoDB" id="10050996at2759"/>
<protein>
    <submittedName>
        <fullName evidence="3">Uncharacterized protein LOC109475299</fullName>
    </submittedName>
</protein>
<sequence>MELRAITRQDLARTLQELSLDTIRIPTGHLLSAITDIGLTCSQARKWRRWMKGYNIVVESERKSRAVAADLLKNQEVEAELLPLVIGRKSEKVVALRPYARVLNLELSVRDTIDKIDTAAHLTWHEGKIPATEVWIKVLGDHGGDLFKMGYQVLNQSHPNSTTTVFCTFKAKDYRENLTAATDTLCAEVAALQGSTWSSPDGSEFQLRIFVAGDYAMLSAWYGLSGACGTYPCLWCEQPKAGMKGGQGPGDTAPPKRTLESLANNLQQFQNQGHGDIRKAKHFKNVISSHMLDVPIEQVCIPALHISLGIFHKMFHMLEKDLHDLDMLMATHLSRVQLADPEVDSAELLMHPDLYTLARYVESVEEAREIEEEIEEVAEEMTELEDLLAWALLQGQHDTLNVLSLQLRYQKKEKEKEELTLKAEEIRDRGGVKTSEGPLTRLLDPVLQRHHAKRQAYHSQAFVGNHVNAMLKDAPIKELTSVAANKAEELMMEHDFPVGLFTRAKDLETKYSRLFSLFSTCHQNYSHARPVGEAELSSLDHNIREFMAYFRATFPNASIPPKMHLLEAHVVESMRTWGFGLGFMGEQGIESIHAQFNTIMRAMGGIRGETAQLKAVLKRHLLKSCPTRVGGVPNPTPRKRNDT</sequence>
<evidence type="ECO:0000313" key="2">
    <source>
        <dbReference type="Proteomes" id="UP000515135"/>
    </source>
</evidence>
<dbReference type="GeneID" id="109475299"/>
<dbReference type="PANTHER" id="PTHR31424">
    <property type="entry name" value="PROTEIN CBG23806"/>
    <property type="match status" value="1"/>
</dbReference>
<dbReference type="Pfam" id="PF06918">
    <property type="entry name" value="DUF1280"/>
    <property type="match status" value="1"/>
</dbReference>
<feature type="coiled-coil region" evidence="1">
    <location>
        <begin position="360"/>
        <end position="429"/>
    </location>
</feature>
<dbReference type="RefSeq" id="XP_019631474.1">
    <property type="nucleotide sequence ID" value="XM_019775915.1"/>
</dbReference>
<evidence type="ECO:0000313" key="3">
    <source>
        <dbReference type="RefSeq" id="XP_019631474.1"/>
    </source>
</evidence>
<organism evidence="2 3">
    <name type="scientific">Branchiostoma belcheri</name>
    <name type="common">Amphioxus</name>
    <dbReference type="NCBI Taxonomy" id="7741"/>
    <lineage>
        <taxon>Eukaryota</taxon>
        <taxon>Metazoa</taxon>
        <taxon>Chordata</taxon>
        <taxon>Cephalochordata</taxon>
        <taxon>Leptocardii</taxon>
        <taxon>Amphioxiformes</taxon>
        <taxon>Branchiostomatidae</taxon>
        <taxon>Branchiostoma</taxon>
    </lineage>
</organism>
<dbReference type="Proteomes" id="UP000515135">
    <property type="component" value="Unplaced"/>
</dbReference>
<name>A0A6P4ZC40_BRABE</name>
<keyword evidence="2" id="KW-1185">Reference proteome</keyword>
<gene>
    <name evidence="3" type="primary">LOC109475299</name>
</gene>
<dbReference type="InterPro" id="IPR009689">
    <property type="entry name" value="DUF1280"/>
</dbReference>
<keyword evidence="1" id="KW-0175">Coiled coil</keyword>
<evidence type="ECO:0000256" key="1">
    <source>
        <dbReference type="SAM" id="Coils"/>
    </source>
</evidence>
<proteinExistence type="predicted"/>
<accession>A0A6P4ZC40</accession>
<dbReference type="KEGG" id="bbel:109475299"/>
<dbReference type="PANTHER" id="PTHR31424:SF6">
    <property type="match status" value="1"/>
</dbReference>
<dbReference type="AlphaFoldDB" id="A0A6P4ZC40"/>
<reference evidence="3" key="1">
    <citation type="submission" date="2025-08" db="UniProtKB">
        <authorList>
            <consortium name="RefSeq"/>
        </authorList>
    </citation>
    <scope>IDENTIFICATION</scope>
    <source>
        <tissue evidence="3">Gonad</tissue>
    </source>
</reference>